<evidence type="ECO:0000256" key="1">
    <source>
        <dbReference type="SAM" id="Phobius"/>
    </source>
</evidence>
<feature type="transmembrane region" description="Helical" evidence="1">
    <location>
        <begin position="36"/>
        <end position="56"/>
    </location>
</feature>
<dbReference type="NCBIfam" id="NF047864">
    <property type="entry name" value="CBU_0592_membra"/>
    <property type="match status" value="1"/>
</dbReference>
<name>A0ABW8JZH3_9GAMM</name>
<evidence type="ECO:0000313" key="4">
    <source>
        <dbReference type="Proteomes" id="UP001620460"/>
    </source>
</evidence>
<accession>A0ABW8JZH3</accession>
<organism evidence="3 4">
    <name type="scientific">Dyella ginsengisoli</name>
    <dbReference type="NCBI Taxonomy" id="363848"/>
    <lineage>
        <taxon>Bacteria</taxon>
        <taxon>Pseudomonadati</taxon>
        <taxon>Pseudomonadota</taxon>
        <taxon>Gammaproteobacteria</taxon>
        <taxon>Lysobacterales</taxon>
        <taxon>Rhodanobacteraceae</taxon>
        <taxon>Dyella</taxon>
    </lineage>
</organism>
<keyword evidence="4" id="KW-1185">Reference proteome</keyword>
<protein>
    <recommendedName>
        <fullName evidence="2">CBU-0592-like domain-containing protein</fullName>
    </recommendedName>
</protein>
<gene>
    <name evidence="3" type="ORF">ISP17_14485</name>
</gene>
<evidence type="ECO:0000259" key="2">
    <source>
        <dbReference type="Pfam" id="PF26604"/>
    </source>
</evidence>
<evidence type="ECO:0000313" key="3">
    <source>
        <dbReference type="EMBL" id="MFK2905167.1"/>
    </source>
</evidence>
<keyword evidence="1" id="KW-0472">Membrane</keyword>
<keyword evidence="1" id="KW-1133">Transmembrane helix</keyword>
<feature type="transmembrane region" description="Helical" evidence="1">
    <location>
        <begin position="62"/>
        <end position="82"/>
    </location>
</feature>
<comment type="caution">
    <text evidence="3">The sequence shown here is derived from an EMBL/GenBank/DDBJ whole genome shotgun (WGS) entry which is preliminary data.</text>
</comment>
<feature type="domain" description="CBU-0592-like" evidence="2">
    <location>
        <begin position="6"/>
        <end position="84"/>
    </location>
</feature>
<proteinExistence type="predicted"/>
<dbReference type="InterPro" id="IPR058058">
    <property type="entry name" value="CBU_0592-like"/>
</dbReference>
<dbReference type="Pfam" id="PF26604">
    <property type="entry name" value="CBU_0592"/>
    <property type="match status" value="1"/>
</dbReference>
<dbReference type="RefSeq" id="WP_404634412.1">
    <property type="nucleotide sequence ID" value="NZ_JADIKM010000004.1"/>
</dbReference>
<feature type="transmembrane region" description="Helical" evidence="1">
    <location>
        <begin position="6"/>
        <end position="24"/>
    </location>
</feature>
<sequence>MTFFWYDWAGYLGVALVLLAYFLLQAHRLQGHGLVYQLMNVLGAIGVILSLSFSAGPINWPAFLMQVAWIVIGVYGMVRGAARRREARERGRGAPSA</sequence>
<dbReference type="Proteomes" id="UP001620460">
    <property type="component" value="Unassembled WGS sequence"/>
</dbReference>
<dbReference type="EMBL" id="JADIKM010000004">
    <property type="protein sequence ID" value="MFK2905167.1"/>
    <property type="molecule type" value="Genomic_DNA"/>
</dbReference>
<reference evidence="3 4" key="1">
    <citation type="submission" date="2020-10" db="EMBL/GenBank/DDBJ databases">
        <title>Phylogeny of dyella-like bacteria.</title>
        <authorList>
            <person name="Fu J."/>
        </authorList>
    </citation>
    <scope>NUCLEOTIDE SEQUENCE [LARGE SCALE GENOMIC DNA]</scope>
    <source>
        <strain evidence="3 4">Gsoil3046</strain>
    </source>
</reference>
<keyword evidence="1" id="KW-0812">Transmembrane</keyword>